<dbReference type="GeneID" id="24257475"/>
<name>A0A068SL49_NEOGA</name>
<proteinExistence type="predicted"/>
<organism evidence="1 2">
    <name type="scientific">Neorhizobium galegae bv. orientalis str. HAMBI 540</name>
    <dbReference type="NCBI Taxonomy" id="1028800"/>
    <lineage>
        <taxon>Bacteria</taxon>
        <taxon>Pseudomonadati</taxon>
        <taxon>Pseudomonadota</taxon>
        <taxon>Alphaproteobacteria</taxon>
        <taxon>Hyphomicrobiales</taxon>
        <taxon>Rhizobiaceae</taxon>
        <taxon>Rhizobium/Agrobacterium group</taxon>
        <taxon>Neorhizobium</taxon>
    </lineage>
</organism>
<accession>A0A068SL49</accession>
<dbReference type="OrthoDB" id="9771846at2"/>
<dbReference type="HOGENOM" id="CLU_1287733_0_0_5"/>
<dbReference type="Proteomes" id="UP000028181">
    <property type="component" value="Chromosome I"/>
</dbReference>
<evidence type="ECO:0000313" key="1">
    <source>
        <dbReference type="EMBL" id="CDN46406.1"/>
    </source>
</evidence>
<evidence type="ECO:0000313" key="2">
    <source>
        <dbReference type="Proteomes" id="UP000028181"/>
    </source>
</evidence>
<dbReference type="RefSeq" id="WP_038583712.1">
    <property type="nucleotide sequence ID" value="NZ_HG938353.1"/>
</dbReference>
<protein>
    <submittedName>
        <fullName evidence="1">N-acetyl mannosamine transferase protein</fullName>
    </submittedName>
</protein>
<dbReference type="eggNOG" id="COG1922">
    <property type="taxonomic scope" value="Bacteria"/>
</dbReference>
<dbReference type="AlphaFoldDB" id="A0A068SL49"/>
<keyword evidence="1" id="KW-0808">Transferase</keyword>
<reference evidence="2" key="1">
    <citation type="journal article" date="2014" name="BMC Genomics">
        <title>Genome sequencing of two Neorhizobium galegae strains reveals a noeT gene responsible for the unusual acetylation of the nodulation factors.</title>
        <authorList>
            <person name="Osterman J."/>
            <person name="Marsh J."/>
            <person name="Laine P.K."/>
            <person name="Zeng Z."/>
            <person name="Alatalo E."/>
            <person name="Sullivan J.T."/>
            <person name="Young J.P."/>
            <person name="Thomas-Oates J."/>
            <person name="Paulin L."/>
            <person name="Lindstrom K."/>
        </authorList>
    </citation>
    <scope>NUCLEOTIDE SEQUENCE [LARGE SCALE GENOMIC DNA]</scope>
    <source>
        <strain evidence="2">HAMBI 540</strain>
    </source>
</reference>
<sequence length="214" mass="23398">MNASGDFLASASPRTLFGLRVCDLGWNATLGLVESLIALRGNRSTLGFLDERTTLRQMIDPAYRSQLGRRVLLPGGGRAFSLLTKARHEKPAPVRFSATTFVPALLSFMEKSHRIGIAGEDTGRIEALREHFARHAPWHDVAVVALDQDISQRFDLILVDAASLAQERRIERRLALVRTGLVVMTGAGLSTFIEGKSVRVVPKADVPSPQPSFA</sequence>
<gene>
    <name evidence="1" type="ORF">RG540_CH02110</name>
</gene>
<dbReference type="PATRIC" id="fig|1028800.3.peg.215"/>
<dbReference type="EMBL" id="HG938353">
    <property type="protein sequence ID" value="CDN46406.1"/>
    <property type="molecule type" value="Genomic_DNA"/>
</dbReference>
<dbReference type="GO" id="GO:0016740">
    <property type="term" value="F:transferase activity"/>
    <property type="evidence" value="ECO:0007669"/>
    <property type="project" value="UniProtKB-KW"/>
</dbReference>
<dbReference type="KEGG" id="ngg:RG540_CH02110"/>
<keyword evidence="2" id="KW-1185">Reference proteome</keyword>